<accession>A0A1B9H306</accession>
<proteinExistence type="predicted"/>
<reference evidence="2" key="2">
    <citation type="submission" date="2013-12" db="EMBL/GenBank/DDBJ databases">
        <title>Evolution of pathogenesis and genome organization in the Tremellales.</title>
        <authorList>
            <person name="Cuomo C."/>
            <person name="Litvintseva A."/>
            <person name="Heitman J."/>
            <person name="Chen Y."/>
            <person name="Sun S."/>
            <person name="Springer D."/>
            <person name="Dromer F."/>
            <person name="Young S."/>
            <person name="Zeng Q."/>
            <person name="Chapman S."/>
            <person name="Gujja S."/>
            <person name="Saif S."/>
            <person name="Birren B."/>
        </authorList>
    </citation>
    <scope>NUCLEOTIDE SEQUENCE [LARGE SCALE GENOMIC DNA]</scope>
    <source>
        <strain evidence="2">BCC8398</strain>
    </source>
</reference>
<organism evidence="1 2">
    <name type="scientific">Kwoniella heveanensis BCC8398</name>
    <dbReference type="NCBI Taxonomy" id="1296120"/>
    <lineage>
        <taxon>Eukaryota</taxon>
        <taxon>Fungi</taxon>
        <taxon>Dikarya</taxon>
        <taxon>Basidiomycota</taxon>
        <taxon>Agaricomycotina</taxon>
        <taxon>Tremellomycetes</taxon>
        <taxon>Tremellales</taxon>
        <taxon>Cryptococcaceae</taxon>
        <taxon>Kwoniella</taxon>
    </lineage>
</organism>
<evidence type="ECO:0000313" key="2">
    <source>
        <dbReference type="Proteomes" id="UP000092666"/>
    </source>
</evidence>
<evidence type="ECO:0000313" key="1">
    <source>
        <dbReference type="EMBL" id="OCF37653.1"/>
    </source>
</evidence>
<dbReference type="EMBL" id="KV700122">
    <property type="protein sequence ID" value="OCF37653.1"/>
    <property type="molecule type" value="Genomic_DNA"/>
</dbReference>
<sequence length="96" mass="10806">MFARAALRTTSMAAKPSVARQVVARRAYTIPTAEQQIKQFFHDRPVPVDAYPLIAITVIMCSGATYMLSKHIREDHDHNRWAPGQGLVKFQLPADK</sequence>
<keyword evidence="2" id="KW-1185">Reference proteome</keyword>
<dbReference type="AlphaFoldDB" id="A0A1B9H306"/>
<gene>
    <name evidence="1" type="ORF">I316_00780</name>
</gene>
<protein>
    <submittedName>
        <fullName evidence="1">Uncharacterized protein</fullName>
    </submittedName>
</protein>
<dbReference type="OrthoDB" id="2558794at2759"/>
<name>A0A1B9H306_9TREE</name>
<dbReference type="Proteomes" id="UP000092666">
    <property type="component" value="Unassembled WGS sequence"/>
</dbReference>
<reference evidence="1 2" key="1">
    <citation type="submission" date="2013-07" db="EMBL/GenBank/DDBJ databases">
        <title>The Genome Sequence of Cryptococcus heveanensis BCC8398.</title>
        <authorList>
            <consortium name="The Broad Institute Genome Sequencing Platform"/>
            <person name="Cuomo C."/>
            <person name="Litvintseva A."/>
            <person name="Chen Y."/>
            <person name="Heitman J."/>
            <person name="Sun S."/>
            <person name="Springer D."/>
            <person name="Dromer F."/>
            <person name="Young S.K."/>
            <person name="Zeng Q."/>
            <person name="Gargeya S."/>
            <person name="Fitzgerald M."/>
            <person name="Abouelleil A."/>
            <person name="Alvarado L."/>
            <person name="Berlin A.M."/>
            <person name="Chapman S.B."/>
            <person name="Dewar J."/>
            <person name="Goldberg J."/>
            <person name="Griggs A."/>
            <person name="Gujja S."/>
            <person name="Hansen M."/>
            <person name="Howarth C."/>
            <person name="Imamovic A."/>
            <person name="Larimer J."/>
            <person name="McCowan C."/>
            <person name="Murphy C."/>
            <person name="Pearson M."/>
            <person name="Priest M."/>
            <person name="Roberts A."/>
            <person name="Saif S."/>
            <person name="Shea T."/>
            <person name="Sykes S."/>
            <person name="Wortman J."/>
            <person name="Nusbaum C."/>
            <person name="Birren B."/>
        </authorList>
    </citation>
    <scope>NUCLEOTIDE SEQUENCE [LARGE SCALE GENOMIC DNA]</scope>
    <source>
        <strain evidence="1 2">BCC8398</strain>
    </source>
</reference>